<feature type="transmembrane region" description="Helical" evidence="2">
    <location>
        <begin position="529"/>
        <end position="551"/>
    </location>
</feature>
<keyword evidence="2" id="KW-0812">Transmembrane</keyword>
<dbReference type="AlphaFoldDB" id="A0A0G4EWU2"/>
<proteinExistence type="predicted"/>
<keyword evidence="5" id="KW-1185">Reference proteome</keyword>
<keyword evidence="2" id="KW-1133">Transmembrane helix</keyword>
<feature type="region of interest" description="Disordered" evidence="1">
    <location>
        <begin position="889"/>
        <end position="1058"/>
    </location>
</feature>
<evidence type="ECO:0000256" key="1">
    <source>
        <dbReference type="SAM" id="MobiDB-lite"/>
    </source>
</evidence>
<evidence type="ECO:0000259" key="3">
    <source>
        <dbReference type="Pfam" id="PF07699"/>
    </source>
</evidence>
<feature type="compositionally biased region" description="Polar residues" evidence="1">
    <location>
        <begin position="1074"/>
        <end position="1083"/>
    </location>
</feature>
<dbReference type="SUPFAM" id="SSF57184">
    <property type="entry name" value="Growth factor receptor domain"/>
    <property type="match status" value="1"/>
</dbReference>
<dbReference type="Pfam" id="PF07699">
    <property type="entry name" value="Ephrin_rec_like"/>
    <property type="match status" value="1"/>
</dbReference>
<evidence type="ECO:0000313" key="5">
    <source>
        <dbReference type="Proteomes" id="UP000041254"/>
    </source>
</evidence>
<dbReference type="VEuPathDB" id="CryptoDB:Vbra_21081"/>
<feature type="transmembrane region" description="Helical" evidence="2">
    <location>
        <begin position="820"/>
        <end position="840"/>
    </location>
</feature>
<feature type="transmembrane region" description="Helical" evidence="2">
    <location>
        <begin position="621"/>
        <end position="643"/>
    </location>
</feature>
<feature type="transmembrane region" description="Helical" evidence="2">
    <location>
        <begin position="655"/>
        <end position="681"/>
    </location>
</feature>
<feature type="transmembrane region" description="Helical" evidence="2">
    <location>
        <begin position="794"/>
        <end position="813"/>
    </location>
</feature>
<dbReference type="EMBL" id="CDMY01000336">
    <property type="protein sequence ID" value="CEM03233.1"/>
    <property type="molecule type" value="Genomic_DNA"/>
</dbReference>
<feature type="transmembrane region" description="Helical" evidence="2">
    <location>
        <begin position="852"/>
        <end position="874"/>
    </location>
</feature>
<evidence type="ECO:0000313" key="4">
    <source>
        <dbReference type="EMBL" id="CEM03233.1"/>
    </source>
</evidence>
<keyword evidence="2" id="KW-0472">Membrane</keyword>
<dbReference type="SMART" id="SM01411">
    <property type="entry name" value="Ephrin_rec_like"/>
    <property type="match status" value="2"/>
</dbReference>
<accession>A0A0G4EWU2</accession>
<feature type="transmembrane region" description="Helical" evidence="2">
    <location>
        <begin position="572"/>
        <end position="593"/>
    </location>
</feature>
<dbReference type="OrthoDB" id="407021at2759"/>
<organism evidence="4 5">
    <name type="scientific">Vitrella brassicaformis (strain CCMP3155)</name>
    <dbReference type="NCBI Taxonomy" id="1169540"/>
    <lineage>
        <taxon>Eukaryota</taxon>
        <taxon>Sar</taxon>
        <taxon>Alveolata</taxon>
        <taxon>Colpodellida</taxon>
        <taxon>Vitrellaceae</taxon>
        <taxon>Vitrella</taxon>
    </lineage>
</organism>
<evidence type="ECO:0000256" key="2">
    <source>
        <dbReference type="SAM" id="Phobius"/>
    </source>
</evidence>
<dbReference type="PANTHER" id="PTHR46967:SF2">
    <property type="entry name" value="SUSHI, VON WILLEBRAND FACTOR TYPE A, EGF AND PENTRAXIN DOMAIN-CONTAINING PROTEIN 1-LIKE"/>
    <property type="match status" value="1"/>
</dbReference>
<feature type="transmembrane region" description="Helical" evidence="2">
    <location>
        <begin position="718"/>
        <end position="740"/>
    </location>
</feature>
<dbReference type="OMA" id="QVNNCQQ"/>
<dbReference type="InterPro" id="IPR011641">
    <property type="entry name" value="Tyr-kin_ephrin_A/B_rcpt-like"/>
</dbReference>
<feature type="domain" description="Tyrosine-protein kinase ephrin type A/B receptor-like" evidence="3">
    <location>
        <begin position="238"/>
        <end position="286"/>
    </location>
</feature>
<dbReference type="Gene3D" id="2.10.50.10">
    <property type="entry name" value="Tumor Necrosis Factor Receptor, subunit A, domain 2"/>
    <property type="match status" value="2"/>
</dbReference>
<dbReference type="InterPro" id="IPR009030">
    <property type="entry name" value="Growth_fac_rcpt_cys_sf"/>
</dbReference>
<feature type="compositionally biased region" description="Low complexity" evidence="1">
    <location>
        <begin position="999"/>
        <end position="1011"/>
    </location>
</feature>
<dbReference type="InParanoid" id="A0A0G4EWU2"/>
<dbReference type="Proteomes" id="UP000041254">
    <property type="component" value="Unassembled WGS sequence"/>
</dbReference>
<feature type="region of interest" description="Disordered" evidence="1">
    <location>
        <begin position="379"/>
        <end position="400"/>
    </location>
</feature>
<reference evidence="4 5" key="1">
    <citation type="submission" date="2014-11" db="EMBL/GenBank/DDBJ databases">
        <authorList>
            <person name="Zhu J."/>
            <person name="Qi W."/>
            <person name="Song R."/>
        </authorList>
    </citation>
    <scope>NUCLEOTIDE SEQUENCE [LARGE SCALE GENOMIC DNA]</scope>
</reference>
<dbReference type="PhylomeDB" id="A0A0G4EWU2"/>
<feature type="compositionally biased region" description="Polar residues" evidence="1">
    <location>
        <begin position="889"/>
        <end position="903"/>
    </location>
</feature>
<sequence>MEREELDLQALFWFALPAQPHIWQPLGRRGDYVIFPAQWHPTVVYDDPVVNSTALLEDWRACFDTDTDISYVQAMALLPLHFLKLTMEMLNVWTDDPIVNADRLLWELSRNEVPTFMGPVRLDRYNRNSGTSAVLVQQQNQKQHAVLPVESASSELVWPLPTWEVKRGCPPGKYIHEARECLPCPPNSFSVSVNAERCSLCPLGHGQPREGQTKCVMCAFGYGNIGGTLDGCRPCLRGSYSDFYGTCICLKCDPGTYADTEASIACTRCPEGETTLAEGSGRPSDCTCQSGFYQQPAANISSIADPRRLDAGMQAALALENSTEHLVRGRCAPCPDGCSCPGGEKPPSILPGYWLPPPSSMDRVHLIDKQMEQEITDLPSLPGFEPRSVNASTPPASEVNVSDGVVADPVALSYEADTAAQLLTLSTFSNVSAVAASLPFRVNPTLLPDTAANDTEEDDTNERGMDILLSLRRHLPFKCVPPSSCPGGDAGACAANREGLVCGRCSKGRFDSRREDGSVCHPCTFRLSFPLAVFLLLCVMLPCAALLIWFANGQVWRNGNSVSFLFTSFQQLGMVTSVCAALPFSVARVFSLFRLMLFDGSPVGLCLACHGLDTFQSQHNFLLSMPLFLVAALVIIYAASQVLHRRESGEWRLVLLGRCLVLASLILMFHMLMITLARIALIPFDCYKHPNGYSSVREFPHVLCGLHGEAAIWRQHLWVSYIGLGAYCGSVVIMTTRFALAANRRGDETGFKEVYGHFMDKFAGGKYWWSVVWMARNLSLALTVTLPHGSIQKVFVASLTTVYLVLLIFVLPWKRPTDVYVDGSTNAIYLHILLISGLSSQGDHKNEQQGKMLVVLLTVSVVLMQGIILGRLALSGLAKCRGLRQRSKQITQSDTSLDVTNDTIGPYDPQETQENPLEEMTTHDKGKLKAGRRSQSVRSFATTTCTRHGSSSSSTSLLLAPADSMPCSSKECDTDLAQPPAAAEATVGQQQPLSLAQRSESPSSCSSSSSSGNEDEIDVVIPPPIVTPPSDECPLARADSADVCEAEDNEPPAQANRPWLTVVGEVRLMASRIPSMTPSTAADSTGAARTQDA</sequence>
<dbReference type="STRING" id="1169540.A0A0G4EWU2"/>
<feature type="region of interest" description="Disordered" evidence="1">
    <location>
        <begin position="1074"/>
        <end position="1093"/>
    </location>
</feature>
<name>A0A0G4EWU2_VITBC</name>
<protein>
    <recommendedName>
        <fullName evidence="3">Tyrosine-protein kinase ephrin type A/B receptor-like domain-containing protein</fullName>
    </recommendedName>
</protein>
<feature type="compositionally biased region" description="Polar residues" evidence="1">
    <location>
        <begin position="987"/>
        <end position="998"/>
    </location>
</feature>
<dbReference type="PANTHER" id="PTHR46967">
    <property type="entry name" value="INSULIN-LIKE GROWTH FACTOR BINDING PROTEIN,N-TERMINAL"/>
    <property type="match status" value="1"/>
</dbReference>
<gene>
    <name evidence="4" type="ORF">Vbra_21081</name>
</gene>
<feature type="compositionally biased region" description="Low complexity" evidence="1">
    <location>
        <begin position="942"/>
        <end position="956"/>
    </location>
</feature>